<sequence length="48" mass="5485">MNIDDQRVLGGIDRPAPINGEALTIEPIADQARQTGNFFNQQQQHFRY</sequence>
<evidence type="ECO:0000313" key="1">
    <source>
        <dbReference type="EMBL" id="MBB3862091.1"/>
    </source>
</evidence>
<reference evidence="1 2" key="1">
    <citation type="submission" date="2020-08" db="EMBL/GenBank/DDBJ databases">
        <title>Genomic Encyclopedia of Type Strains, Phase IV (KMG-IV): sequencing the most valuable type-strain genomes for metagenomic binning, comparative biology and taxonomic classification.</title>
        <authorList>
            <person name="Goeker M."/>
        </authorList>
    </citation>
    <scope>NUCLEOTIDE SEQUENCE [LARGE SCALE GENOMIC DNA]</scope>
    <source>
        <strain evidence="1 2">DSM 14552</strain>
    </source>
</reference>
<proteinExistence type="predicted"/>
<protein>
    <submittedName>
        <fullName evidence="1">Uncharacterized protein</fullName>
    </submittedName>
</protein>
<dbReference type="AlphaFoldDB" id="A0A7W5ZYY1"/>
<keyword evidence="2" id="KW-1185">Reference proteome</keyword>
<gene>
    <name evidence="1" type="ORF">GGQ88_003385</name>
</gene>
<organism evidence="1 2">
    <name type="scientific">Novosphingobium hassiacum</name>
    <dbReference type="NCBI Taxonomy" id="173676"/>
    <lineage>
        <taxon>Bacteria</taxon>
        <taxon>Pseudomonadati</taxon>
        <taxon>Pseudomonadota</taxon>
        <taxon>Alphaproteobacteria</taxon>
        <taxon>Sphingomonadales</taxon>
        <taxon>Sphingomonadaceae</taxon>
        <taxon>Novosphingobium</taxon>
    </lineage>
</organism>
<accession>A0A7W5ZYY1</accession>
<dbReference type="RefSeq" id="WP_183614573.1">
    <property type="nucleotide sequence ID" value="NZ_JACICY010000009.1"/>
</dbReference>
<dbReference type="Proteomes" id="UP000562395">
    <property type="component" value="Unassembled WGS sequence"/>
</dbReference>
<name>A0A7W5ZYY1_9SPHN</name>
<evidence type="ECO:0000313" key="2">
    <source>
        <dbReference type="Proteomes" id="UP000562395"/>
    </source>
</evidence>
<dbReference type="EMBL" id="JACICY010000009">
    <property type="protein sequence ID" value="MBB3862091.1"/>
    <property type="molecule type" value="Genomic_DNA"/>
</dbReference>
<comment type="caution">
    <text evidence="1">The sequence shown here is derived from an EMBL/GenBank/DDBJ whole genome shotgun (WGS) entry which is preliminary data.</text>
</comment>